<dbReference type="Proteomes" id="UP000824540">
    <property type="component" value="Unassembled WGS sequence"/>
</dbReference>
<dbReference type="SMART" id="SM00192">
    <property type="entry name" value="LDLa"/>
    <property type="match status" value="2"/>
</dbReference>
<dbReference type="PROSITE" id="PS50068">
    <property type="entry name" value="LDLRA_2"/>
    <property type="match status" value="1"/>
</dbReference>
<dbReference type="Pfam" id="PF00057">
    <property type="entry name" value="Ldl_recept_a"/>
    <property type="match status" value="1"/>
</dbReference>
<dbReference type="InterPro" id="IPR002172">
    <property type="entry name" value="LDrepeatLR_classA_rpt"/>
</dbReference>
<dbReference type="PROSITE" id="PS01209">
    <property type="entry name" value="LDLRA_1"/>
    <property type="match status" value="1"/>
</dbReference>
<proteinExistence type="predicted"/>
<dbReference type="EMBL" id="JAFBMS010000061">
    <property type="protein sequence ID" value="KAG9338884.1"/>
    <property type="molecule type" value="Genomic_DNA"/>
</dbReference>
<evidence type="ECO:0000313" key="4">
    <source>
        <dbReference type="Proteomes" id="UP000824540"/>
    </source>
</evidence>
<evidence type="ECO:0000313" key="3">
    <source>
        <dbReference type="EMBL" id="KAG9338884.1"/>
    </source>
</evidence>
<sequence length="67" mass="7349">MVCVSACPGQFLCTVNGLCVPACDGIKDCPNGLDERNCEDSQCVEYFKVCDQHPDCEHGMDEENCTE</sequence>
<comment type="caution">
    <text evidence="3">The sequence shown here is derived from an EMBL/GenBank/DDBJ whole genome shotgun (WGS) entry which is preliminary data.</text>
</comment>
<dbReference type="InterPro" id="IPR036055">
    <property type="entry name" value="LDL_receptor-like_sf"/>
</dbReference>
<keyword evidence="1 2" id="KW-1015">Disulfide bond</keyword>
<name>A0A8T2NFU9_9TELE</name>
<dbReference type="OrthoDB" id="93664at2759"/>
<evidence type="ECO:0000256" key="2">
    <source>
        <dbReference type="PROSITE-ProRule" id="PRU00124"/>
    </source>
</evidence>
<protein>
    <submittedName>
        <fullName evidence="3">Uncharacterized protein</fullName>
    </submittedName>
</protein>
<comment type="caution">
    <text evidence="2">Lacks conserved residue(s) required for the propagation of feature annotation.</text>
</comment>
<organism evidence="3 4">
    <name type="scientific">Albula glossodonta</name>
    <name type="common">roundjaw bonefish</name>
    <dbReference type="NCBI Taxonomy" id="121402"/>
    <lineage>
        <taxon>Eukaryota</taxon>
        <taxon>Metazoa</taxon>
        <taxon>Chordata</taxon>
        <taxon>Craniata</taxon>
        <taxon>Vertebrata</taxon>
        <taxon>Euteleostomi</taxon>
        <taxon>Actinopterygii</taxon>
        <taxon>Neopterygii</taxon>
        <taxon>Teleostei</taxon>
        <taxon>Albuliformes</taxon>
        <taxon>Albulidae</taxon>
        <taxon>Albula</taxon>
    </lineage>
</organism>
<dbReference type="InterPro" id="IPR023415">
    <property type="entry name" value="LDLR_class-A_CS"/>
</dbReference>
<dbReference type="SUPFAM" id="SSF57424">
    <property type="entry name" value="LDL receptor-like module"/>
    <property type="match status" value="2"/>
</dbReference>
<feature type="disulfide bond" evidence="2">
    <location>
        <begin position="38"/>
        <end position="56"/>
    </location>
</feature>
<keyword evidence="4" id="KW-1185">Reference proteome</keyword>
<feature type="non-terminal residue" evidence="3">
    <location>
        <position position="1"/>
    </location>
</feature>
<accession>A0A8T2NFU9</accession>
<dbReference type="AlphaFoldDB" id="A0A8T2NFU9"/>
<dbReference type="Gene3D" id="4.10.400.10">
    <property type="entry name" value="Low-density Lipoprotein Receptor"/>
    <property type="match status" value="2"/>
</dbReference>
<reference evidence="3" key="1">
    <citation type="thesis" date="2021" institute="BYU ScholarsArchive" country="Provo, UT, USA">
        <title>Applications of and Algorithms for Genome Assembly and Genomic Analyses with an Emphasis on Marine Teleosts.</title>
        <authorList>
            <person name="Pickett B.D."/>
        </authorList>
    </citation>
    <scope>NUCLEOTIDE SEQUENCE</scope>
    <source>
        <strain evidence="3">HI-2016</strain>
    </source>
</reference>
<feature type="disulfide bond" evidence="2">
    <location>
        <begin position="50"/>
        <end position="65"/>
    </location>
</feature>
<gene>
    <name evidence="3" type="ORF">JZ751_025324</name>
</gene>
<evidence type="ECO:0000256" key="1">
    <source>
        <dbReference type="ARBA" id="ARBA00023157"/>
    </source>
</evidence>